<dbReference type="Proteomes" id="UP001208131">
    <property type="component" value="Unassembled WGS sequence"/>
</dbReference>
<accession>A0AAE3IGH2</accession>
<dbReference type="EMBL" id="JAOQJZ010000006">
    <property type="protein sequence ID" value="MCU6705776.1"/>
    <property type="molecule type" value="Genomic_DNA"/>
</dbReference>
<evidence type="ECO:0000313" key="1">
    <source>
        <dbReference type="EMBL" id="MCU6705776.1"/>
    </source>
</evidence>
<organism evidence="1 2">
    <name type="scientific">Hominimerdicola aceti</name>
    <dbReference type="NCBI Taxonomy" id="2981726"/>
    <lineage>
        <taxon>Bacteria</taxon>
        <taxon>Bacillati</taxon>
        <taxon>Bacillota</taxon>
        <taxon>Clostridia</taxon>
        <taxon>Eubacteriales</taxon>
        <taxon>Oscillospiraceae</taxon>
        <taxon>Hominimerdicola</taxon>
    </lineage>
</organism>
<dbReference type="RefSeq" id="WP_117924018.1">
    <property type="nucleotide sequence ID" value="NZ_JAOQJZ010000006.1"/>
</dbReference>
<protein>
    <submittedName>
        <fullName evidence="1">Uncharacterized protein</fullName>
    </submittedName>
</protein>
<dbReference type="AlphaFoldDB" id="A0AAE3IGH2"/>
<evidence type="ECO:0000313" key="2">
    <source>
        <dbReference type="Proteomes" id="UP001208131"/>
    </source>
</evidence>
<reference evidence="1 2" key="1">
    <citation type="journal article" date="2021" name="ISME Commun">
        <title>Automated analysis of genomic sequences facilitates high-throughput and comprehensive description of bacteria.</title>
        <authorList>
            <person name="Hitch T.C.A."/>
        </authorList>
    </citation>
    <scope>NUCLEOTIDE SEQUENCE [LARGE SCALE GENOMIC DNA]</scope>
    <source>
        <strain evidence="1 2">Sanger_31</strain>
    </source>
</reference>
<comment type="caution">
    <text evidence="1">The sequence shown here is derived from an EMBL/GenBank/DDBJ whole genome shotgun (WGS) entry which is preliminary data.</text>
</comment>
<sequence>MELEQYKSSAFEIFDRLLRAMRSPEGYVHPQSLLCCIGSLAGYSCQQDVRKLFMTEGVKEEDVFTVFTDKSGRKYFYGDIIDEKLVGNNYSVWSFTAGVLKKYNEPFTDVGEMLRYTAANAGGASFGKIRNCTTGETVQSYIKLLWQPLLPIAQKSAGRGELHIVFGLCIQKAMMTCKSAVSLSECARIIMESALTGARVDFKDL</sequence>
<name>A0AAE3IGH2_9FIRM</name>
<gene>
    <name evidence="1" type="ORF">OCV57_07555</name>
</gene>
<proteinExistence type="predicted"/>
<keyword evidence="2" id="KW-1185">Reference proteome</keyword>